<name>A0A968GAX1_9SPIO</name>
<dbReference type="CDD" id="cd06354">
    <property type="entry name" value="PBP1_PrnA-like"/>
    <property type="match status" value="1"/>
</dbReference>
<proteinExistence type="inferred from homology"/>
<dbReference type="InterPro" id="IPR003760">
    <property type="entry name" value="PnrA-like"/>
</dbReference>
<evidence type="ECO:0000313" key="12">
    <source>
        <dbReference type="Proteomes" id="UP000752013"/>
    </source>
</evidence>
<evidence type="ECO:0000256" key="1">
    <source>
        <dbReference type="ARBA" id="ARBA00004193"/>
    </source>
</evidence>
<keyword evidence="7" id="KW-0564">Palmitate</keyword>
<gene>
    <name evidence="11" type="ORF">HCT46_00655</name>
</gene>
<dbReference type="GO" id="GO:0005886">
    <property type="term" value="C:plasma membrane"/>
    <property type="evidence" value="ECO:0007669"/>
    <property type="project" value="UniProtKB-SubCell"/>
</dbReference>
<sequence length="362" mass="39265">MKIILRGLLLLALVGIGSCNKQADMKNRVDIILVTEGSGITDKSFNASAWRGITHYFGDTPESTKQRSTHYENVRAGSLDQIMDAINIATDEHPRVVMGTGFTFEDAIQRAGSMYPDQYYFLIDGANGDLDNVRAVLFKEHEGAFLVGAAVALQAMEDGIENPKFGFVGGLQGDVITRFELGYIQGILSILPNAVIEDYYAESWGSPDRGKTKAKAWFNNGFYAIFSAAGETGNGVIAEAKEQRMAGKNVWAIGVDSDQHEDGIYNASGDSAVLTSMIKLVDKAVIDTLRDLDQGNFTGGTFHYGLLEEGVSFSERNPALSPLVVEQTHMIADRIRAGELTVFDTYQATQDAGLIPPGLTLS</sequence>
<evidence type="ECO:0000256" key="5">
    <source>
        <dbReference type="ARBA" id="ARBA00022729"/>
    </source>
</evidence>
<evidence type="ECO:0000256" key="7">
    <source>
        <dbReference type="ARBA" id="ARBA00023139"/>
    </source>
</evidence>
<dbReference type="RefSeq" id="WP_167702906.1">
    <property type="nucleotide sequence ID" value="NZ_CP118168.1"/>
</dbReference>
<keyword evidence="12" id="KW-1185">Reference proteome</keyword>
<evidence type="ECO:0000256" key="8">
    <source>
        <dbReference type="ARBA" id="ARBA00023288"/>
    </source>
</evidence>
<keyword evidence="6" id="KW-0472">Membrane</keyword>
<keyword evidence="4" id="KW-1003">Cell membrane</keyword>
<protein>
    <submittedName>
        <fullName evidence="11">BMP family ABC transporter substrate-binding protein</fullName>
    </submittedName>
</protein>
<dbReference type="Proteomes" id="UP000752013">
    <property type="component" value="Unassembled WGS sequence"/>
</dbReference>
<dbReference type="AlphaFoldDB" id="A0A968GAX1"/>
<organism evidence="11 12">
    <name type="scientific">Entomospira nematocerorum</name>
    <dbReference type="NCBI Taxonomy" id="2719987"/>
    <lineage>
        <taxon>Bacteria</taxon>
        <taxon>Pseudomonadati</taxon>
        <taxon>Spirochaetota</taxon>
        <taxon>Spirochaetia</taxon>
        <taxon>Spirochaetales</taxon>
        <taxon>Spirochaetaceae</taxon>
        <taxon>Entomospira</taxon>
    </lineage>
</organism>
<evidence type="ECO:0000256" key="4">
    <source>
        <dbReference type="ARBA" id="ARBA00022475"/>
    </source>
</evidence>
<evidence type="ECO:0000256" key="3">
    <source>
        <dbReference type="ARBA" id="ARBA00022448"/>
    </source>
</evidence>
<keyword evidence="3" id="KW-0813">Transport</keyword>
<dbReference type="EMBL" id="JAATLK010000001">
    <property type="protein sequence ID" value="NIZ46439.1"/>
    <property type="molecule type" value="Genomic_DNA"/>
</dbReference>
<evidence type="ECO:0000256" key="2">
    <source>
        <dbReference type="ARBA" id="ARBA00008610"/>
    </source>
</evidence>
<dbReference type="SUPFAM" id="SSF53822">
    <property type="entry name" value="Periplasmic binding protein-like I"/>
    <property type="match status" value="1"/>
</dbReference>
<dbReference type="Gene3D" id="3.40.50.2300">
    <property type="match status" value="2"/>
</dbReference>
<evidence type="ECO:0000256" key="6">
    <source>
        <dbReference type="ARBA" id="ARBA00023136"/>
    </source>
</evidence>
<feature type="chain" id="PRO_5037259936" evidence="9">
    <location>
        <begin position="24"/>
        <end position="362"/>
    </location>
</feature>
<dbReference type="PANTHER" id="PTHR34296:SF2">
    <property type="entry name" value="ABC TRANSPORTER GUANOSINE-BINDING PROTEIN NUPN"/>
    <property type="match status" value="1"/>
</dbReference>
<keyword evidence="8" id="KW-0449">Lipoprotein</keyword>
<evidence type="ECO:0000313" key="11">
    <source>
        <dbReference type="EMBL" id="NIZ46439.1"/>
    </source>
</evidence>
<feature type="signal peptide" evidence="9">
    <location>
        <begin position="1"/>
        <end position="23"/>
    </location>
</feature>
<evidence type="ECO:0000259" key="10">
    <source>
        <dbReference type="Pfam" id="PF02608"/>
    </source>
</evidence>
<dbReference type="PANTHER" id="PTHR34296">
    <property type="entry name" value="TRANSCRIPTIONAL ACTIVATOR PROTEIN MED"/>
    <property type="match status" value="1"/>
</dbReference>
<dbReference type="PROSITE" id="PS51257">
    <property type="entry name" value="PROKAR_LIPOPROTEIN"/>
    <property type="match status" value="1"/>
</dbReference>
<reference evidence="11" key="1">
    <citation type="submission" date="2020-03" db="EMBL/GenBank/DDBJ databases">
        <title>Spirochaetal bacteria isolated from arthropods constitute a novel genus Entomospira genus novum within the order Spirochaetales.</title>
        <authorList>
            <person name="Grana-Miraglia L."/>
            <person name="Sikutova S."/>
            <person name="Fingerle V."/>
            <person name="Sing A."/>
            <person name="Castillo-Ramirez S."/>
            <person name="Margos G."/>
            <person name="Rudolf I."/>
        </authorList>
    </citation>
    <scope>NUCLEOTIDE SEQUENCE</scope>
    <source>
        <strain evidence="11">BR208</strain>
    </source>
</reference>
<comment type="subcellular location">
    <subcellularLocation>
        <location evidence="1">Cell membrane</location>
        <topology evidence="1">Lipid-anchor</topology>
    </subcellularLocation>
</comment>
<dbReference type="InterPro" id="IPR028082">
    <property type="entry name" value="Peripla_BP_I"/>
</dbReference>
<keyword evidence="5 9" id="KW-0732">Signal</keyword>
<comment type="caution">
    <text evidence="11">The sequence shown here is derived from an EMBL/GenBank/DDBJ whole genome shotgun (WGS) entry which is preliminary data.</text>
</comment>
<dbReference type="Pfam" id="PF02608">
    <property type="entry name" value="Bmp"/>
    <property type="match status" value="1"/>
</dbReference>
<accession>A0A968GAX1</accession>
<evidence type="ECO:0000256" key="9">
    <source>
        <dbReference type="SAM" id="SignalP"/>
    </source>
</evidence>
<dbReference type="InterPro" id="IPR050957">
    <property type="entry name" value="BMP_lipoprotein"/>
</dbReference>
<comment type="similarity">
    <text evidence="2">Belongs to the BMP lipoprotein family.</text>
</comment>
<feature type="domain" description="ABC transporter substrate-binding protein PnrA-like" evidence="10">
    <location>
        <begin position="34"/>
        <end position="328"/>
    </location>
</feature>